<organism evidence="2 3">
    <name type="scientific">Mycena albidolilacea</name>
    <dbReference type="NCBI Taxonomy" id="1033008"/>
    <lineage>
        <taxon>Eukaryota</taxon>
        <taxon>Fungi</taxon>
        <taxon>Dikarya</taxon>
        <taxon>Basidiomycota</taxon>
        <taxon>Agaricomycotina</taxon>
        <taxon>Agaricomycetes</taxon>
        <taxon>Agaricomycetidae</taxon>
        <taxon>Agaricales</taxon>
        <taxon>Marasmiineae</taxon>
        <taxon>Mycenaceae</taxon>
        <taxon>Mycena</taxon>
    </lineage>
</organism>
<dbReference type="Proteomes" id="UP001218218">
    <property type="component" value="Unassembled WGS sequence"/>
</dbReference>
<feature type="region of interest" description="Disordered" evidence="1">
    <location>
        <begin position="1"/>
        <end position="40"/>
    </location>
</feature>
<evidence type="ECO:0000313" key="3">
    <source>
        <dbReference type="Proteomes" id="UP001218218"/>
    </source>
</evidence>
<dbReference type="EMBL" id="JARIHO010000060">
    <property type="protein sequence ID" value="KAJ7315774.1"/>
    <property type="molecule type" value="Genomic_DNA"/>
</dbReference>
<evidence type="ECO:0000256" key="1">
    <source>
        <dbReference type="SAM" id="MobiDB-lite"/>
    </source>
</evidence>
<protein>
    <submittedName>
        <fullName evidence="2">Uncharacterized protein</fullName>
    </submittedName>
</protein>
<proteinExistence type="predicted"/>
<accession>A0AAD7EFA3</accession>
<dbReference type="AlphaFoldDB" id="A0AAD7EFA3"/>
<feature type="region of interest" description="Disordered" evidence="1">
    <location>
        <begin position="128"/>
        <end position="174"/>
    </location>
</feature>
<comment type="caution">
    <text evidence="2">The sequence shown here is derived from an EMBL/GenBank/DDBJ whole genome shotgun (WGS) entry which is preliminary data.</text>
</comment>
<keyword evidence="3" id="KW-1185">Reference proteome</keyword>
<gene>
    <name evidence="2" type="ORF">DFH08DRAFT_893208</name>
</gene>
<evidence type="ECO:0000313" key="2">
    <source>
        <dbReference type="EMBL" id="KAJ7315774.1"/>
    </source>
</evidence>
<reference evidence="2" key="1">
    <citation type="submission" date="2023-03" db="EMBL/GenBank/DDBJ databases">
        <title>Massive genome expansion in bonnet fungi (Mycena s.s.) driven by repeated elements and novel gene families across ecological guilds.</title>
        <authorList>
            <consortium name="Lawrence Berkeley National Laboratory"/>
            <person name="Harder C.B."/>
            <person name="Miyauchi S."/>
            <person name="Viragh M."/>
            <person name="Kuo A."/>
            <person name="Thoen E."/>
            <person name="Andreopoulos B."/>
            <person name="Lu D."/>
            <person name="Skrede I."/>
            <person name="Drula E."/>
            <person name="Henrissat B."/>
            <person name="Morin E."/>
            <person name="Kohler A."/>
            <person name="Barry K."/>
            <person name="LaButti K."/>
            <person name="Morin E."/>
            <person name="Salamov A."/>
            <person name="Lipzen A."/>
            <person name="Mereny Z."/>
            <person name="Hegedus B."/>
            <person name="Baldrian P."/>
            <person name="Stursova M."/>
            <person name="Weitz H."/>
            <person name="Taylor A."/>
            <person name="Grigoriev I.V."/>
            <person name="Nagy L.G."/>
            <person name="Martin F."/>
            <person name="Kauserud H."/>
        </authorList>
    </citation>
    <scope>NUCLEOTIDE SEQUENCE</scope>
    <source>
        <strain evidence="2">CBHHK002</strain>
    </source>
</reference>
<name>A0AAD7EFA3_9AGAR</name>
<sequence>MSSARCASAERGGAHTPRSSRRGPIPPDSVLPVRRSSSTLRKRRRPYASLLIAWRQRMHCVSIHRLMTRATSLRAPAARARRRVCRDGSRWIWILSPGSSAEHIPLWNIASPLAAGSSSFARRAYPALSHPGRTMNPTPRRRPRIPAPRGILTPPRRRIHDPAPLSPRPPAARRRVYLRFRQRPRRDCPPRSLHAYPLARHRLVVAAASSSSP</sequence>